<evidence type="ECO:0000313" key="1">
    <source>
        <dbReference type="EnsemblMetazoa" id="Aqu2.1.43197_001"/>
    </source>
</evidence>
<proteinExistence type="predicted"/>
<name>A0A1X7VSY7_AMPQE</name>
<sequence>MTLMMKTLMIMKVHDLTPSLSPMMKVMLMKTSTCRFGCCMQEQKTSRSFSSK</sequence>
<dbReference type="InParanoid" id="A0A1X7VSY7"/>
<dbReference type="EnsemblMetazoa" id="Aqu2.1.43197_001">
    <property type="protein sequence ID" value="Aqu2.1.43197_001"/>
    <property type="gene ID" value="Aqu2.1.43197"/>
</dbReference>
<protein>
    <submittedName>
        <fullName evidence="1">Uncharacterized protein</fullName>
    </submittedName>
</protein>
<reference evidence="1" key="1">
    <citation type="submission" date="2017-05" db="UniProtKB">
        <authorList>
            <consortium name="EnsemblMetazoa"/>
        </authorList>
    </citation>
    <scope>IDENTIFICATION</scope>
</reference>
<dbReference type="AlphaFoldDB" id="A0A1X7VSY7"/>
<organism evidence="1">
    <name type="scientific">Amphimedon queenslandica</name>
    <name type="common">Sponge</name>
    <dbReference type="NCBI Taxonomy" id="400682"/>
    <lineage>
        <taxon>Eukaryota</taxon>
        <taxon>Metazoa</taxon>
        <taxon>Porifera</taxon>
        <taxon>Demospongiae</taxon>
        <taxon>Heteroscleromorpha</taxon>
        <taxon>Haplosclerida</taxon>
        <taxon>Niphatidae</taxon>
        <taxon>Amphimedon</taxon>
    </lineage>
</organism>
<accession>A0A1X7VSY7</accession>